<reference evidence="15" key="1">
    <citation type="submission" date="2011-08" db="EMBL/GenBank/DDBJ databases">
        <title>The draft genome of Latimeria chalumnae.</title>
        <authorList>
            <person name="Di Palma F."/>
            <person name="Alfoldi J."/>
            <person name="Johnson J."/>
            <person name="Berlin A."/>
            <person name="Gnerre S."/>
            <person name="Jaffe D."/>
            <person name="MacCallum I."/>
            <person name="Young S."/>
            <person name="Walker B.J."/>
            <person name="Lander E."/>
            <person name="Lindblad-Toh K."/>
        </authorList>
    </citation>
    <scope>NUCLEOTIDE SEQUENCE [LARGE SCALE GENOMIC DNA]</scope>
    <source>
        <strain evidence="15">Wild caught</strain>
    </source>
</reference>
<evidence type="ECO:0000256" key="5">
    <source>
        <dbReference type="ARBA" id="ARBA00022670"/>
    </source>
</evidence>
<dbReference type="SMART" id="SM00020">
    <property type="entry name" value="Tryp_SPc"/>
    <property type="match status" value="1"/>
</dbReference>
<dbReference type="InterPro" id="IPR001254">
    <property type="entry name" value="Trypsin_dom"/>
</dbReference>
<keyword evidence="7" id="KW-0106">Calcium</keyword>
<dbReference type="Pfam" id="PF00008">
    <property type="entry name" value="EGF"/>
    <property type="match status" value="1"/>
</dbReference>
<dbReference type="Gene3D" id="4.10.740.10">
    <property type="entry name" value="Coagulation Factor IX"/>
    <property type="match status" value="1"/>
</dbReference>
<dbReference type="SMART" id="SM00179">
    <property type="entry name" value="EGF_CA"/>
    <property type="match status" value="2"/>
</dbReference>
<dbReference type="SUPFAM" id="SSF57630">
    <property type="entry name" value="GLA-domain"/>
    <property type="match status" value="1"/>
</dbReference>
<dbReference type="FunFam" id="4.10.740.10:FF:000001">
    <property type="entry name" value="vitamin K-dependent protein S"/>
    <property type="match status" value="1"/>
</dbReference>
<dbReference type="InParanoid" id="H3A1S7"/>
<dbReference type="InterPro" id="IPR001881">
    <property type="entry name" value="EGF-like_Ca-bd_dom"/>
</dbReference>
<dbReference type="PANTHER" id="PTHR24278:SF20">
    <property type="entry name" value="VITAMIN K-DEPENDENT PROTEIN Z"/>
    <property type="match status" value="1"/>
</dbReference>
<evidence type="ECO:0000256" key="3">
    <source>
        <dbReference type="ARBA" id="ARBA00022525"/>
    </source>
</evidence>
<dbReference type="GO" id="GO:0006508">
    <property type="term" value="P:proteolysis"/>
    <property type="evidence" value="ECO:0007669"/>
    <property type="project" value="UniProtKB-KW"/>
</dbReference>
<comment type="caution">
    <text evidence="10">Lacks conserved residue(s) required for the propagation of feature annotation.</text>
</comment>
<dbReference type="STRING" id="7897.ENSLACP00000003598"/>
<dbReference type="PIRSF" id="PIRSF001143">
    <property type="entry name" value="Factor_X"/>
    <property type="match status" value="1"/>
</dbReference>
<dbReference type="PROSITE" id="PS01186">
    <property type="entry name" value="EGF_2"/>
    <property type="match status" value="1"/>
</dbReference>
<evidence type="ECO:0000256" key="1">
    <source>
        <dbReference type="ARBA" id="ARBA00004613"/>
    </source>
</evidence>
<evidence type="ECO:0000256" key="7">
    <source>
        <dbReference type="ARBA" id="ARBA00022837"/>
    </source>
</evidence>
<feature type="domain" description="Gla" evidence="13">
    <location>
        <begin position="18"/>
        <end position="64"/>
    </location>
</feature>
<reference evidence="14" key="2">
    <citation type="submission" date="2025-08" db="UniProtKB">
        <authorList>
            <consortium name="Ensembl"/>
        </authorList>
    </citation>
    <scope>IDENTIFICATION</scope>
</reference>
<dbReference type="InterPro" id="IPR000152">
    <property type="entry name" value="EGF-type_Asp/Asn_hydroxyl_site"/>
</dbReference>
<dbReference type="PROSITE" id="PS00011">
    <property type="entry name" value="GLA_1"/>
    <property type="match status" value="1"/>
</dbReference>
<keyword evidence="6" id="KW-0378">Hydrolase</keyword>
<dbReference type="SMART" id="SM00181">
    <property type="entry name" value="EGF"/>
    <property type="match status" value="2"/>
</dbReference>
<dbReference type="InterPro" id="IPR012224">
    <property type="entry name" value="Pept_S1A_FX"/>
</dbReference>
<dbReference type="InterPro" id="IPR000742">
    <property type="entry name" value="EGF"/>
</dbReference>
<dbReference type="PANTHER" id="PTHR24278">
    <property type="entry name" value="COAGULATION FACTOR"/>
    <property type="match status" value="1"/>
</dbReference>
<dbReference type="GO" id="GO:0005509">
    <property type="term" value="F:calcium ion binding"/>
    <property type="evidence" value="ECO:0007669"/>
    <property type="project" value="InterPro"/>
</dbReference>
<dbReference type="HOGENOM" id="CLU_006842_19_5_1"/>
<keyword evidence="15" id="KW-1185">Reference proteome</keyword>
<comment type="subcellular location">
    <subcellularLocation>
        <location evidence="1">Secreted</location>
    </subcellularLocation>
</comment>
<keyword evidence="4 10" id="KW-0245">EGF-like domain</keyword>
<dbReference type="eggNOG" id="KOG3627">
    <property type="taxonomic scope" value="Eukaryota"/>
</dbReference>
<organism evidence="14 15">
    <name type="scientific">Latimeria chalumnae</name>
    <name type="common">Coelacanth</name>
    <dbReference type="NCBI Taxonomy" id="7897"/>
    <lineage>
        <taxon>Eukaryota</taxon>
        <taxon>Metazoa</taxon>
        <taxon>Chordata</taxon>
        <taxon>Craniata</taxon>
        <taxon>Vertebrata</taxon>
        <taxon>Euteleostomi</taxon>
        <taxon>Coelacanthiformes</taxon>
        <taxon>Coelacanthidae</taxon>
        <taxon>Latimeria</taxon>
    </lineage>
</organism>
<keyword evidence="2" id="KW-0301">Gamma-carboxyglutamic acid</keyword>
<dbReference type="InterPro" id="IPR017857">
    <property type="entry name" value="Coagulation_fac-like_Gla_dom"/>
</dbReference>
<evidence type="ECO:0000259" key="11">
    <source>
        <dbReference type="PROSITE" id="PS50026"/>
    </source>
</evidence>
<dbReference type="CDD" id="cd00190">
    <property type="entry name" value="Tryp_SPc"/>
    <property type="match status" value="1"/>
</dbReference>
<dbReference type="Pfam" id="PF00594">
    <property type="entry name" value="Gla"/>
    <property type="match status" value="1"/>
</dbReference>
<dbReference type="InterPro" id="IPR043504">
    <property type="entry name" value="Peptidase_S1_PA_chymotrypsin"/>
</dbReference>
<dbReference type="CDD" id="cd00054">
    <property type="entry name" value="EGF_CA"/>
    <property type="match status" value="1"/>
</dbReference>
<dbReference type="PROSITE" id="PS50240">
    <property type="entry name" value="TRYPSIN_DOM"/>
    <property type="match status" value="1"/>
</dbReference>
<keyword evidence="9" id="KW-0325">Glycoprotein</keyword>
<evidence type="ECO:0000256" key="6">
    <source>
        <dbReference type="ARBA" id="ARBA00022801"/>
    </source>
</evidence>
<evidence type="ECO:0000256" key="10">
    <source>
        <dbReference type="PROSITE-ProRule" id="PRU00076"/>
    </source>
</evidence>
<evidence type="ECO:0000313" key="14">
    <source>
        <dbReference type="Ensembl" id="ENSLACP00000003598.1"/>
    </source>
</evidence>
<dbReference type="Gene3D" id="2.10.25.10">
    <property type="entry name" value="Laminin"/>
    <property type="match status" value="2"/>
</dbReference>
<keyword evidence="8 10" id="KW-1015">Disulfide bond</keyword>
<dbReference type="GeneTree" id="ENSGT00940000154505"/>
<dbReference type="InterPro" id="IPR035972">
    <property type="entry name" value="GLA-like_dom_SF"/>
</dbReference>
<accession>H3A1S7</accession>
<dbReference type="PROSITE" id="PS00022">
    <property type="entry name" value="EGF_1"/>
    <property type="match status" value="1"/>
</dbReference>
<evidence type="ECO:0000259" key="12">
    <source>
        <dbReference type="PROSITE" id="PS50240"/>
    </source>
</evidence>
<dbReference type="InterPro" id="IPR001314">
    <property type="entry name" value="Peptidase_S1A"/>
</dbReference>
<dbReference type="GO" id="GO:0007596">
    <property type="term" value="P:blood coagulation"/>
    <property type="evidence" value="ECO:0007669"/>
    <property type="project" value="InterPro"/>
</dbReference>
<dbReference type="InterPro" id="IPR009003">
    <property type="entry name" value="Peptidase_S1_PA"/>
</dbReference>
<dbReference type="GO" id="GO:0005615">
    <property type="term" value="C:extracellular space"/>
    <property type="evidence" value="ECO:0007669"/>
    <property type="project" value="TreeGrafter"/>
</dbReference>
<keyword evidence="5" id="KW-0645">Protease</keyword>
<dbReference type="PRINTS" id="PR00722">
    <property type="entry name" value="CHYMOTRYPSIN"/>
</dbReference>
<dbReference type="InterPro" id="IPR050442">
    <property type="entry name" value="Peptidase_S1_coag_factors"/>
</dbReference>
<reference evidence="14" key="3">
    <citation type="submission" date="2025-09" db="UniProtKB">
        <authorList>
            <consortium name="Ensembl"/>
        </authorList>
    </citation>
    <scope>IDENTIFICATION</scope>
</reference>
<dbReference type="FunCoup" id="H3A1S7">
    <property type="interactions" value="63"/>
</dbReference>
<dbReference type="PROSITE" id="PS50026">
    <property type="entry name" value="EGF_3"/>
    <property type="match status" value="1"/>
</dbReference>
<dbReference type="FunFam" id="2.10.25.10:FF:000162">
    <property type="entry name" value="Coagulation factor X (Predicted)"/>
    <property type="match status" value="1"/>
</dbReference>
<evidence type="ECO:0000256" key="9">
    <source>
        <dbReference type="ARBA" id="ARBA00023180"/>
    </source>
</evidence>
<dbReference type="PROSITE" id="PS50998">
    <property type="entry name" value="GLA_2"/>
    <property type="match status" value="1"/>
</dbReference>
<keyword evidence="3" id="KW-0964">Secreted</keyword>
<dbReference type="FunFam" id="2.40.10.10:FF:000013">
    <property type="entry name" value="Coagulation factor X"/>
    <property type="match status" value="1"/>
</dbReference>
<dbReference type="Proteomes" id="UP000008672">
    <property type="component" value="Unassembled WGS sequence"/>
</dbReference>
<dbReference type="SMART" id="SM00069">
    <property type="entry name" value="GLA"/>
    <property type="match status" value="1"/>
</dbReference>
<dbReference type="EMBL" id="AFYH01090254">
    <property type="status" value="NOT_ANNOTATED_CDS"/>
    <property type="molecule type" value="Genomic_DNA"/>
</dbReference>
<dbReference type="PRINTS" id="PR00001">
    <property type="entry name" value="GLABLOOD"/>
</dbReference>
<dbReference type="PROSITE" id="PS00010">
    <property type="entry name" value="ASX_HYDROXYL"/>
    <property type="match status" value="1"/>
</dbReference>
<evidence type="ECO:0000256" key="4">
    <source>
        <dbReference type="ARBA" id="ARBA00022536"/>
    </source>
</evidence>
<evidence type="ECO:0000259" key="13">
    <source>
        <dbReference type="PROSITE" id="PS50998"/>
    </source>
</evidence>
<dbReference type="Pfam" id="PF00089">
    <property type="entry name" value="Trypsin"/>
    <property type="match status" value="1"/>
</dbReference>
<name>H3A1S7_LATCH</name>
<feature type="domain" description="EGF-like" evidence="11">
    <location>
        <begin position="64"/>
        <end position="100"/>
    </location>
</feature>
<evidence type="ECO:0000256" key="2">
    <source>
        <dbReference type="ARBA" id="ARBA00022479"/>
    </source>
</evidence>
<dbReference type="OMA" id="KNECRHQ"/>
<dbReference type="Ensembl" id="ENSLACT00000003630.1">
    <property type="protein sequence ID" value="ENSLACP00000003598.1"/>
    <property type="gene ID" value="ENSLACG00000003205.2"/>
</dbReference>
<dbReference type="SUPFAM" id="SSF57196">
    <property type="entry name" value="EGF/Laminin"/>
    <property type="match status" value="2"/>
</dbReference>
<dbReference type="InterPro" id="IPR000294">
    <property type="entry name" value="GLA_domain"/>
</dbReference>
<feature type="domain" description="Peptidase S1" evidence="12">
    <location>
        <begin position="202"/>
        <end position="431"/>
    </location>
</feature>
<dbReference type="Gene3D" id="2.40.10.10">
    <property type="entry name" value="Trypsin-like serine proteases"/>
    <property type="match status" value="2"/>
</dbReference>
<feature type="disulfide bond" evidence="10">
    <location>
        <begin position="90"/>
        <end position="99"/>
    </location>
</feature>
<dbReference type="AlphaFoldDB" id="H3A1S7"/>
<evidence type="ECO:0000256" key="8">
    <source>
        <dbReference type="ARBA" id="ARBA00023157"/>
    </source>
</evidence>
<sequence length="431" mass="49274">VFLSAENANKMFGRHKRAGFTLIEEILRGNLERECYEEVCVYEEAREVFEHEENTKKFWSGYFEGKQCSSNPCLYNGKCTDTIRSYRCDCPEGYEGKNCEFASNECHPQMTDGCQHYCTPGFQNYKCSCAQGYKLGKDEKSCFPIVPYHCLKKSRFNLHKFTTILFNTTKGEKCLELLEHYTCGRLLSTFATDHWMNTGDKVVTTEELHCLLGNFPWLALLINEDDRGFCSGVILNKYFVLTAAECTQKFGSFRVVVGKGQCKAVDHQTQVHHVTKTHLHLRYSVNSKENDIVLLELNKAITFSKYALPICLPEKDFAEHILIPKTNGTVSGWSLGENETQPFLLISQVSYLGQEPCRAIHNFSLTNRMLCADYHPLTCQFTSGSPLVTEHRGTWFLTGIISSGTTEYNCINGFLFTKISRYIIWILNIMK</sequence>
<evidence type="ECO:0000313" key="15">
    <source>
        <dbReference type="Proteomes" id="UP000008672"/>
    </source>
</evidence>
<protein>
    <submittedName>
        <fullName evidence="14">Protein Z, vitamin K dependent plasma glycoprotein</fullName>
    </submittedName>
</protein>
<dbReference type="GO" id="GO:0004252">
    <property type="term" value="F:serine-type endopeptidase activity"/>
    <property type="evidence" value="ECO:0007669"/>
    <property type="project" value="InterPro"/>
</dbReference>
<proteinExistence type="predicted"/>
<dbReference type="SUPFAM" id="SSF50494">
    <property type="entry name" value="Trypsin-like serine proteases"/>
    <property type="match status" value="1"/>
</dbReference>
<gene>
    <name evidence="14" type="primary">PROZ</name>
</gene>